<evidence type="ECO:0000256" key="1">
    <source>
        <dbReference type="SAM" id="MobiDB-lite"/>
    </source>
</evidence>
<name>A0A7S3YTE1_9EUKA</name>
<organism evidence="2">
    <name type="scientific">Lotharella globosa</name>
    <dbReference type="NCBI Taxonomy" id="91324"/>
    <lineage>
        <taxon>Eukaryota</taxon>
        <taxon>Sar</taxon>
        <taxon>Rhizaria</taxon>
        <taxon>Cercozoa</taxon>
        <taxon>Chlorarachniophyceae</taxon>
        <taxon>Lotharella</taxon>
    </lineage>
</organism>
<reference evidence="2" key="1">
    <citation type="submission" date="2021-01" db="EMBL/GenBank/DDBJ databases">
        <authorList>
            <person name="Corre E."/>
            <person name="Pelletier E."/>
            <person name="Niang G."/>
            <person name="Scheremetjew M."/>
            <person name="Finn R."/>
            <person name="Kale V."/>
            <person name="Holt S."/>
            <person name="Cochrane G."/>
            <person name="Meng A."/>
            <person name="Brown T."/>
            <person name="Cohen L."/>
        </authorList>
    </citation>
    <scope>NUCLEOTIDE SEQUENCE</scope>
    <source>
        <strain evidence="2">CCCM811</strain>
    </source>
</reference>
<dbReference type="EMBL" id="HBIV01017348">
    <property type="protein sequence ID" value="CAE0661020.1"/>
    <property type="molecule type" value="Transcribed_RNA"/>
</dbReference>
<feature type="compositionally biased region" description="Polar residues" evidence="1">
    <location>
        <begin position="116"/>
        <end position="131"/>
    </location>
</feature>
<accession>A0A7S3YTE1</accession>
<gene>
    <name evidence="2" type="ORF">LGLO00237_LOCUS12608</name>
</gene>
<protein>
    <submittedName>
        <fullName evidence="2">Uncharacterized protein</fullName>
    </submittedName>
</protein>
<proteinExistence type="predicted"/>
<feature type="compositionally biased region" description="Basic residues" evidence="1">
    <location>
        <begin position="69"/>
        <end position="79"/>
    </location>
</feature>
<sequence>MVMAVVMLSKGAPPVVVDFQVFHQIMREITKEEAPELRNELLRFKKEVFDPLEESIEKRAQEIKDAANRRRQAKSRALKQRQQQQEDETSSSGQGSQEIKRPAVTPIPPVPRAHSPGQSHDNVSQIPSQLGRTPDFPLPSFSPGQSNGDDLLGSFDAGGWWNVASPYPSI</sequence>
<evidence type="ECO:0000313" key="2">
    <source>
        <dbReference type="EMBL" id="CAE0661020.1"/>
    </source>
</evidence>
<feature type="region of interest" description="Disordered" evidence="1">
    <location>
        <begin position="60"/>
        <end position="170"/>
    </location>
</feature>
<dbReference type="AlphaFoldDB" id="A0A7S3YTE1"/>